<dbReference type="Proteomes" id="UP000076871">
    <property type="component" value="Unassembled WGS sequence"/>
</dbReference>
<evidence type="ECO:0000313" key="2">
    <source>
        <dbReference type="Proteomes" id="UP000076871"/>
    </source>
</evidence>
<dbReference type="GeneID" id="63819254"/>
<protein>
    <submittedName>
        <fullName evidence="1">Uncharacterized protein</fullName>
    </submittedName>
</protein>
<reference evidence="1 2" key="1">
    <citation type="journal article" date="2016" name="Mol. Biol. Evol.">
        <title>Comparative Genomics of Early-Diverging Mushroom-Forming Fungi Provides Insights into the Origins of Lignocellulose Decay Capabilities.</title>
        <authorList>
            <person name="Nagy L.G."/>
            <person name="Riley R."/>
            <person name="Tritt A."/>
            <person name="Adam C."/>
            <person name="Daum C."/>
            <person name="Floudas D."/>
            <person name="Sun H."/>
            <person name="Yadav J.S."/>
            <person name="Pangilinan J."/>
            <person name="Larsson K.H."/>
            <person name="Matsuura K."/>
            <person name="Barry K."/>
            <person name="Labutti K."/>
            <person name="Kuo R."/>
            <person name="Ohm R.A."/>
            <person name="Bhattacharya S.S."/>
            <person name="Shirouzu T."/>
            <person name="Yoshinaga Y."/>
            <person name="Martin F.M."/>
            <person name="Grigoriev I.V."/>
            <person name="Hibbett D.S."/>
        </authorList>
    </citation>
    <scope>NUCLEOTIDE SEQUENCE [LARGE SCALE GENOMIC DNA]</scope>
    <source>
        <strain evidence="1 2">93-53</strain>
    </source>
</reference>
<keyword evidence="2" id="KW-1185">Reference proteome</keyword>
<proteinExistence type="predicted"/>
<dbReference type="InParanoid" id="A0A165CNH7"/>
<name>A0A165CNH7_9APHY</name>
<gene>
    <name evidence="1" type="ORF">LAESUDRAFT_374260</name>
</gene>
<sequence>MNKKAAVHNTPSSSLHFRMYSRPLRVHPFKLSDIVPDAELLATLEAGEQLVAKAAAMIRFRVCTVPALATTLNFICLFGSTTSFSIAKHSYSGWIWPFTSQRCVISNSLRI</sequence>
<organism evidence="1 2">
    <name type="scientific">Laetiporus sulphureus 93-53</name>
    <dbReference type="NCBI Taxonomy" id="1314785"/>
    <lineage>
        <taxon>Eukaryota</taxon>
        <taxon>Fungi</taxon>
        <taxon>Dikarya</taxon>
        <taxon>Basidiomycota</taxon>
        <taxon>Agaricomycotina</taxon>
        <taxon>Agaricomycetes</taxon>
        <taxon>Polyporales</taxon>
        <taxon>Laetiporus</taxon>
    </lineage>
</organism>
<dbReference type="AlphaFoldDB" id="A0A165CNH7"/>
<evidence type="ECO:0000313" key="1">
    <source>
        <dbReference type="EMBL" id="KZT03131.1"/>
    </source>
</evidence>
<dbReference type="RefSeq" id="XP_040760871.1">
    <property type="nucleotide sequence ID" value="XM_040902223.1"/>
</dbReference>
<dbReference type="EMBL" id="KV427646">
    <property type="protein sequence ID" value="KZT03131.1"/>
    <property type="molecule type" value="Genomic_DNA"/>
</dbReference>
<accession>A0A165CNH7</accession>